<proteinExistence type="predicted"/>
<name>A0A9Q9RVC9_FUSFU</name>
<sequence>TLRRLELFYDISHQAIICMLYGFGLKRDDDRVGYQLKDKHGISKKHRQKLNLLVISRHFPDPDELPKQADRSAPHLYLALQYRTELAVCKPRYPITASEKSHNREINATCTIGKGWLRDDVRDNLTFQSWKANDIQRSWLIVSTDDQQSLRNALQTINQFLQAVPDS</sequence>
<evidence type="ECO:0000313" key="2">
    <source>
        <dbReference type="Proteomes" id="UP000760494"/>
    </source>
</evidence>
<feature type="non-terminal residue" evidence="1">
    <location>
        <position position="167"/>
    </location>
</feature>
<dbReference type="AlphaFoldDB" id="A0A9Q9RVC9"/>
<evidence type="ECO:0000313" key="1">
    <source>
        <dbReference type="EMBL" id="VTT78214.1"/>
    </source>
</evidence>
<comment type="caution">
    <text evidence="1">The sequence shown here is derived from an EMBL/GenBank/DDBJ whole genome shotgun (WGS) entry which is preliminary data.</text>
</comment>
<dbReference type="EMBL" id="CABFJX010000391">
    <property type="protein sequence ID" value="VTT78214.1"/>
    <property type="molecule type" value="Genomic_DNA"/>
</dbReference>
<protein>
    <submittedName>
        <fullName evidence="1">Uncharacterized protein</fullName>
    </submittedName>
</protein>
<gene>
    <name evidence="1" type="ORF">C2S_10933</name>
</gene>
<accession>A0A9Q9RVC9</accession>
<dbReference type="Proteomes" id="UP000760494">
    <property type="component" value="Unassembled WGS sequence"/>
</dbReference>
<feature type="non-terminal residue" evidence="1">
    <location>
        <position position="1"/>
    </location>
</feature>
<reference evidence="1" key="1">
    <citation type="submission" date="2019-05" db="EMBL/GenBank/DDBJ databases">
        <authorList>
            <person name="Piombo E."/>
        </authorList>
    </citation>
    <scope>NUCLEOTIDE SEQUENCE</scope>
    <source>
        <strain evidence="1">C2S</strain>
    </source>
</reference>
<organism evidence="1 2">
    <name type="scientific">Fusarium fujikuroi</name>
    <name type="common">Bakanae and foot rot disease fungus</name>
    <name type="synonym">Gibberella fujikuroi</name>
    <dbReference type="NCBI Taxonomy" id="5127"/>
    <lineage>
        <taxon>Eukaryota</taxon>
        <taxon>Fungi</taxon>
        <taxon>Dikarya</taxon>
        <taxon>Ascomycota</taxon>
        <taxon>Pezizomycotina</taxon>
        <taxon>Sordariomycetes</taxon>
        <taxon>Hypocreomycetidae</taxon>
        <taxon>Hypocreales</taxon>
        <taxon>Nectriaceae</taxon>
        <taxon>Fusarium</taxon>
        <taxon>Fusarium fujikuroi species complex</taxon>
    </lineage>
</organism>